<keyword evidence="4" id="KW-0804">Transcription</keyword>
<protein>
    <submittedName>
        <fullName evidence="6">Helix-turn-helix domain-containing protein</fullName>
    </submittedName>
</protein>
<dbReference type="SUPFAM" id="SSF51215">
    <property type="entry name" value="Regulatory protein AraC"/>
    <property type="match status" value="1"/>
</dbReference>
<keyword evidence="1" id="KW-0805">Transcription regulation</keyword>
<dbReference type="Pfam" id="PF12833">
    <property type="entry name" value="HTH_18"/>
    <property type="match status" value="1"/>
</dbReference>
<evidence type="ECO:0000259" key="5">
    <source>
        <dbReference type="PROSITE" id="PS01124"/>
    </source>
</evidence>
<dbReference type="InterPro" id="IPR003313">
    <property type="entry name" value="AraC-bd"/>
</dbReference>
<keyword evidence="3" id="KW-0010">Activator</keyword>
<dbReference type="RefSeq" id="WP_151439112.1">
    <property type="nucleotide sequence ID" value="NZ_WMEX01000008.1"/>
</dbReference>
<dbReference type="PROSITE" id="PS01124">
    <property type="entry name" value="HTH_ARAC_FAMILY_2"/>
    <property type="match status" value="1"/>
</dbReference>
<evidence type="ECO:0000256" key="1">
    <source>
        <dbReference type="ARBA" id="ARBA00023015"/>
    </source>
</evidence>
<gene>
    <name evidence="6" type="ORF">GLW01_13805</name>
</gene>
<dbReference type="EMBL" id="WMEX01000008">
    <property type="protein sequence ID" value="MYL27864.1"/>
    <property type="molecule type" value="Genomic_DNA"/>
</dbReference>
<dbReference type="Gene3D" id="1.10.10.60">
    <property type="entry name" value="Homeodomain-like"/>
    <property type="match status" value="1"/>
</dbReference>
<proteinExistence type="predicted"/>
<organism evidence="6 7">
    <name type="scientific">Vreelandella halophila</name>
    <dbReference type="NCBI Taxonomy" id="86177"/>
    <lineage>
        <taxon>Bacteria</taxon>
        <taxon>Pseudomonadati</taxon>
        <taxon>Pseudomonadota</taxon>
        <taxon>Gammaproteobacteria</taxon>
        <taxon>Oceanospirillales</taxon>
        <taxon>Halomonadaceae</taxon>
        <taxon>Vreelandella</taxon>
    </lineage>
</organism>
<dbReference type="InterPro" id="IPR018060">
    <property type="entry name" value="HTH_AraC"/>
</dbReference>
<evidence type="ECO:0000313" key="6">
    <source>
        <dbReference type="EMBL" id="MYL27864.1"/>
    </source>
</evidence>
<reference evidence="6 7" key="1">
    <citation type="submission" date="2019-11" db="EMBL/GenBank/DDBJ databases">
        <title>Genome sequences of 17 halophilic strains isolated from different environments.</title>
        <authorList>
            <person name="Furrow R.E."/>
        </authorList>
    </citation>
    <scope>NUCLEOTIDE SEQUENCE [LARGE SCALE GENOMIC DNA]</scope>
    <source>
        <strain evidence="6 7">22507_15_FS</strain>
    </source>
</reference>
<dbReference type="InterPro" id="IPR037923">
    <property type="entry name" value="HTH-like"/>
</dbReference>
<accession>A0A9X4YDX7</accession>
<dbReference type="Pfam" id="PF02311">
    <property type="entry name" value="AraC_binding"/>
    <property type="match status" value="1"/>
</dbReference>
<evidence type="ECO:0000256" key="4">
    <source>
        <dbReference type="ARBA" id="ARBA00023163"/>
    </source>
</evidence>
<dbReference type="GO" id="GO:0043565">
    <property type="term" value="F:sequence-specific DNA binding"/>
    <property type="evidence" value="ECO:0007669"/>
    <property type="project" value="InterPro"/>
</dbReference>
<dbReference type="PANTHER" id="PTHR43280">
    <property type="entry name" value="ARAC-FAMILY TRANSCRIPTIONAL REGULATOR"/>
    <property type="match status" value="1"/>
</dbReference>
<dbReference type="AlphaFoldDB" id="A0A9X4YDX7"/>
<dbReference type="CDD" id="cd06999">
    <property type="entry name" value="cupin_HpaA-like_N"/>
    <property type="match status" value="1"/>
</dbReference>
<sequence>MAGASVPVFKLYGETHHWPTPDLLHCESIPERSQLHDWHIHPHRHTDLVHLLYVSAGRLTLEMEGESREQVAPLLIVVPAMSIHGFHFSPDTDGAILTLAQPMVEQLESRLGSVARVLLRRGAYPAGGTVQGGRIAALFRQLREEYLQPAQGRELILESLASALTVEACRLMETQAPRGSVHSGPSDRAEEHIHNYQALIEGQFRQQPSVEAFAGQLGLTGAHLNLLCRRLVGRSALELLHERLLLEAKRQLTYTNMGIGQVAESLGFSEPAYFTRFFKRLTGYAPRDFRQRQRSLPA</sequence>
<name>A0A9X4YDX7_9GAMM</name>
<dbReference type="InterPro" id="IPR009057">
    <property type="entry name" value="Homeodomain-like_sf"/>
</dbReference>
<keyword evidence="7" id="KW-1185">Reference proteome</keyword>
<evidence type="ECO:0000313" key="7">
    <source>
        <dbReference type="Proteomes" id="UP000460751"/>
    </source>
</evidence>
<dbReference type="InterPro" id="IPR047264">
    <property type="entry name" value="Cupin_HpaA-like_N"/>
</dbReference>
<dbReference type="SMART" id="SM00342">
    <property type="entry name" value="HTH_ARAC"/>
    <property type="match status" value="1"/>
</dbReference>
<evidence type="ECO:0000256" key="3">
    <source>
        <dbReference type="ARBA" id="ARBA00023159"/>
    </source>
</evidence>
<dbReference type="Gene3D" id="2.60.120.10">
    <property type="entry name" value="Jelly Rolls"/>
    <property type="match status" value="1"/>
</dbReference>
<dbReference type="Proteomes" id="UP000460751">
    <property type="component" value="Unassembled WGS sequence"/>
</dbReference>
<dbReference type="InterPro" id="IPR020449">
    <property type="entry name" value="Tscrpt_reg_AraC-type_HTH"/>
</dbReference>
<dbReference type="PRINTS" id="PR00032">
    <property type="entry name" value="HTHARAC"/>
</dbReference>
<feature type="domain" description="HTH araC/xylS-type" evidence="5">
    <location>
        <begin position="194"/>
        <end position="292"/>
    </location>
</feature>
<comment type="caution">
    <text evidence="6">The sequence shown here is derived from an EMBL/GenBank/DDBJ whole genome shotgun (WGS) entry which is preliminary data.</text>
</comment>
<keyword evidence="2" id="KW-0238">DNA-binding</keyword>
<dbReference type="OrthoDB" id="9814125at2"/>
<dbReference type="SUPFAM" id="SSF46689">
    <property type="entry name" value="Homeodomain-like"/>
    <property type="match status" value="1"/>
</dbReference>
<evidence type="ECO:0000256" key="2">
    <source>
        <dbReference type="ARBA" id="ARBA00023125"/>
    </source>
</evidence>
<dbReference type="InterPro" id="IPR014710">
    <property type="entry name" value="RmlC-like_jellyroll"/>
</dbReference>
<dbReference type="PANTHER" id="PTHR43280:SF32">
    <property type="entry name" value="TRANSCRIPTIONAL REGULATORY PROTEIN"/>
    <property type="match status" value="1"/>
</dbReference>
<dbReference type="GO" id="GO:0003700">
    <property type="term" value="F:DNA-binding transcription factor activity"/>
    <property type="evidence" value="ECO:0007669"/>
    <property type="project" value="InterPro"/>
</dbReference>